<proteinExistence type="predicted"/>
<protein>
    <submittedName>
        <fullName evidence="1">Uncharacterized protein</fullName>
    </submittedName>
</protein>
<dbReference type="EMBL" id="MT144445">
    <property type="protein sequence ID" value="QJA53725.1"/>
    <property type="molecule type" value="Genomic_DNA"/>
</dbReference>
<accession>A0A6H2A2I8</accession>
<name>A0A6H2A2I8_9ZZZZ</name>
<dbReference type="AlphaFoldDB" id="A0A6H2A2I8"/>
<reference evidence="1" key="1">
    <citation type="submission" date="2020-03" db="EMBL/GenBank/DDBJ databases">
        <title>The deep terrestrial virosphere.</title>
        <authorList>
            <person name="Holmfeldt K."/>
            <person name="Nilsson E."/>
            <person name="Simone D."/>
            <person name="Lopez-Fernandez M."/>
            <person name="Wu X."/>
            <person name="de Brujin I."/>
            <person name="Lundin D."/>
            <person name="Andersson A."/>
            <person name="Bertilsson S."/>
            <person name="Dopson M."/>
        </authorList>
    </citation>
    <scope>NUCLEOTIDE SEQUENCE</scope>
    <source>
        <strain evidence="1">TM448A03825</strain>
        <strain evidence="2">TM448B01620</strain>
    </source>
</reference>
<organism evidence="1">
    <name type="scientific">viral metagenome</name>
    <dbReference type="NCBI Taxonomy" id="1070528"/>
    <lineage>
        <taxon>unclassified sequences</taxon>
        <taxon>metagenomes</taxon>
        <taxon>organismal metagenomes</taxon>
    </lineage>
</organism>
<evidence type="ECO:0000313" key="1">
    <source>
        <dbReference type="EMBL" id="QJA53725.1"/>
    </source>
</evidence>
<evidence type="ECO:0000313" key="2">
    <source>
        <dbReference type="EMBL" id="QJH99567.1"/>
    </source>
</evidence>
<sequence length="54" mass="6352">MKKAIHREEYHISGIYSLCGLDRWTHCWVGVMIGKITCKNCRRIEKSMKKKRAG</sequence>
<dbReference type="EMBL" id="MT144797">
    <property type="protein sequence ID" value="QJH99567.1"/>
    <property type="molecule type" value="Genomic_DNA"/>
</dbReference>
<gene>
    <name evidence="1" type="ORF">TM448A03825_0010</name>
    <name evidence="2" type="ORF">TM448B01620_0009</name>
</gene>